<dbReference type="InterPro" id="IPR005594">
    <property type="entry name" value="YadA_C"/>
</dbReference>
<dbReference type="GO" id="GO:0009279">
    <property type="term" value="C:cell outer membrane"/>
    <property type="evidence" value="ECO:0007669"/>
    <property type="project" value="UniProtKB-SubCell"/>
</dbReference>
<dbReference type="Pfam" id="PF05662">
    <property type="entry name" value="YadA_stalk"/>
    <property type="match status" value="6"/>
</dbReference>
<dbReference type="RefSeq" id="WP_067553440.1">
    <property type="nucleotide sequence ID" value="NZ_CP016895.1"/>
</dbReference>
<dbReference type="Pfam" id="PF03895">
    <property type="entry name" value="YadA_anchor"/>
    <property type="match status" value="1"/>
</dbReference>
<dbReference type="OrthoDB" id="1631723at2"/>
<dbReference type="Proteomes" id="UP000093391">
    <property type="component" value="Chromosome"/>
</dbReference>
<feature type="domain" description="Trimeric autotransporter adhesin YadA-like stalk" evidence="14">
    <location>
        <begin position="2396"/>
        <end position="2439"/>
    </location>
</feature>
<evidence type="ECO:0000259" key="15">
    <source>
        <dbReference type="Pfam" id="PF13018"/>
    </source>
</evidence>
<dbReference type="SUPFAM" id="SSF101967">
    <property type="entry name" value="Adhesin YadA, collagen-binding domain"/>
    <property type="match status" value="6"/>
</dbReference>
<evidence type="ECO:0000313" key="17">
    <source>
        <dbReference type="Proteomes" id="UP000093391"/>
    </source>
</evidence>
<evidence type="ECO:0000256" key="1">
    <source>
        <dbReference type="ARBA" id="ARBA00004241"/>
    </source>
</evidence>
<feature type="domain" description="Trimeric autotransporter adhesin YadA-like head" evidence="13">
    <location>
        <begin position="194"/>
        <end position="218"/>
    </location>
</feature>
<accession>A0A1B2LY54</accession>
<evidence type="ECO:0000256" key="10">
    <source>
        <dbReference type="ARBA" id="ARBA00023237"/>
    </source>
</evidence>
<keyword evidence="8" id="KW-0653">Protein transport</keyword>
<dbReference type="InterPro" id="IPR024973">
    <property type="entry name" value="ESPR"/>
</dbReference>
<name>A0A1B2LY54_9GAMM</name>
<dbReference type="Gene3D" id="2.20.70.140">
    <property type="match status" value="3"/>
</dbReference>
<proteinExistence type="inferred from homology"/>
<feature type="domain" description="Trimeric autotransporter adhesin YadA-like head" evidence="13">
    <location>
        <begin position="357"/>
        <end position="382"/>
    </location>
</feature>
<dbReference type="InterPro" id="IPR008640">
    <property type="entry name" value="Adhesin_Head_dom"/>
</dbReference>
<feature type="domain" description="Trimeric autotransporter adhesin YadA-like stalk" evidence="14">
    <location>
        <begin position="2585"/>
        <end position="2627"/>
    </location>
</feature>
<evidence type="ECO:0000256" key="5">
    <source>
        <dbReference type="ARBA" id="ARBA00022452"/>
    </source>
</evidence>
<dbReference type="InterPro" id="IPR045584">
    <property type="entry name" value="Pilin-like"/>
</dbReference>
<evidence type="ECO:0000259" key="13">
    <source>
        <dbReference type="Pfam" id="PF05658"/>
    </source>
</evidence>
<feature type="region of interest" description="Disordered" evidence="11">
    <location>
        <begin position="100"/>
        <end position="119"/>
    </location>
</feature>
<dbReference type="InterPro" id="IPR008635">
    <property type="entry name" value="Coiled_stalk_dom"/>
</dbReference>
<keyword evidence="5" id="KW-1134">Transmembrane beta strand</keyword>
<protein>
    <submittedName>
        <fullName evidence="16">Uncharacterized protein</fullName>
    </submittedName>
</protein>
<keyword evidence="17" id="KW-1185">Reference proteome</keyword>
<reference evidence="16 17" key="1">
    <citation type="submission" date="2016-08" db="EMBL/GenBank/DDBJ databases">
        <authorList>
            <person name="Seilhamer J.J."/>
        </authorList>
    </citation>
    <scope>NUCLEOTIDE SEQUENCE [LARGE SCALE GENOMIC DNA]</scope>
    <source>
        <strain evidence="16 17">BRTC-1</strain>
    </source>
</reference>
<keyword evidence="10" id="KW-0998">Cell outer membrane</keyword>
<dbReference type="EMBL" id="CP016895">
    <property type="protein sequence ID" value="AOA57871.1"/>
    <property type="molecule type" value="Genomic_DNA"/>
</dbReference>
<evidence type="ECO:0000259" key="12">
    <source>
        <dbReference type="Pfam" id="PF03895"/>
    </source>
</evidence>
<dbReference type="GO" id="GO:0009986">
    <property type="term" value="C:cell surface"/>
    <property type="evidence" value="ECO:0007669"/>
    <property type="project" value="UniProtKB-SubCell"/>
</dbReference>
<dbReference type="Gene3D" id="6.10.250.2040">
    <property type="match status" value="2"/>
</dbReference>
<feature type="domain" description="Trimeric autotransporter adhesin YadA-like head" evidence="13">
    <location>
        <begin position="272"/>
        <end position="298"/>
    </location>
</feature>
<dbReference type="InterPro" id="IPR011049">
    <property type="entry name" value="Serralysin-like_metalloprot_C"/>
</dbReference>
<keyword evidence="4" id="KW-0813">Transport</keyword>
<dbReference type="Gene3D" id="3.30.1300.30">
    <property type="entry name" value="GSPII I/J protein-like"/>
    <property type="match status" value="1"/>
</dbReference>
<feature type="domain" description="Trimeric autotransporter adhesin YadA-like stalk" evidence="14">
    <location>
        <begin position="431"/>
        <end position="470"/>
    </location>
</feature>
<comment type="subcellular location">
    <subcellularLocation>
        <location evidence="2">Cell outer membrane</location>
    </subcellularLocation>
    <subcellularLocation>
        <location evidence="1">Cell surface</location>
    </subcellularLocation>
</comment>
<feature type="domain" description="ESPR" evidence="15">
    <location>
        <begin position="1"/>
        <end position="46"/>
    </location>
</feature>
<evidence type="ECO:0000259" key="14">
    <source>
        <dbReference type="Pfam" id="PF05662"/>
    </source>
</evidence>
<gene>
    <name evidence="16" type="ORF">BFG52_05565</name>
</gene>
<feature type="compositionally biased region" description="Polar residues" evidence="11">
    <location>
        <begin position="223"/>
        <end position="242"/>
    </location>
</feature>
<dbReference type="Pfam" id="PF05658">
    <property type="entry name" value="YadA_head"/>
    <property type="match status" value="5"/>
</dbReference>
<evidence type="ECO:0000256" key="6">
    <source>
        <dbReference type="ARBA" id="ARBA00022692"/>
    </source>
</evidence>
<dbReference type="STRING" id="1789224.BFG52_05565"/>
<sequence>MNKVYRVVWNASLGAWVAVSELAKSKSKSTTKSIVNAVALAGLVSFSADAFAAASNGGSGSGTVISSCTATSGGDKAANSVGSNSVAIGCNAEAGSNNGIYDRKNPYNQKRPGASGTNWVSGTGGNTAIGSGASAGMNDTGLATAIGTYATASNTAAVAIGVAAMSTGNTSLALGRQSAATKDYAQAIGNVAAATGKGSLAVGHSATSTGNRSIAIGSADIDSATSTDPNQQGTDYQTKDQTLSEGKDSIAIGAAAKATKDNALAVGAHAKAEGKDSTAMGYKSTATGADSFALGREASAKANNAFAMGASSEASGENAYAMGSQSKATGKNAFAMGGESQGLGENALAIGGLSTAKEKNSIAVGVNAKANYENSVALGTGAEVNHLNSIAIGENSKTSDYTTTAYLYNEGVAGAKADGGVSFGTVGNERRLQNVAAGSLDTDGVNVSQLKKHKAITDKTGNDIANNLGGDSKFNAETGAISAPNYKVGGNTYTTVEGALKATKTEVVQGDNIKVTQTTGNDGQSIYKVETQKDVNFDKVTVGSVVIDKTVNTIEGLSNKDLSAADFAEKGRAATEEQLKLVKDAADKTDDFAVKYDKNSDDTVNYDRVTLGGDKGTVAISNQDQTTGVITTTGGTQLTNVASAGDYTDVANASNAVNAGDLNNAVINTGKDLTAKGLNFAGNTGTAIHKDLGATLDIVGGLAAGKASSSENIKTKTNDKGQLEIELAKNLTGLESAKVGDVYINGSSNTIEGLSNKDLSAADFAEKGRAATEEQLKLVKDAADKTDDFAVKYDKNSDDTVNYDRVTLGGDKGTVAISNQDQTTGVITTTGGTQLTNVASAGDYTDVANASNAVNAGDLNNAVINTGKDLTAKGLNFAGNTGTAIHKDLGATLDIVGGLAAGKASSSENIKTKTNDKGQLEIELAKNLTGLESAKVGDVYINGSSNTIEGLSNKDLSAADFAEKGRAATEEQLKLVKDAADKTDDFAVKYDKNSDDTVNYDRVTLGGDKGTVAISNQDQTTGVITTTGGTQLTNVASAGDYTDVANASNAVNAGDLNNAVINTGKDLTAKGLNFAGNTGTAIHKDLGATLDIVGGLAAGKASSSENIKTKTNDKGQLEIELAKNLTGLESAKVGDVYINGSSNTIEGLSNKDLSAADFAEKGRAATEEQLKLVKDAADKTDDFAVKYDKNSDDTVNYDRVTLGGDKGTVAISNQDQTTGVITTTGGTQLTNVASAGDYTDVANASNAVNAGDLNNAVINTGKDLTAKGLNFAGNTGTAIHKDLGATLDIVGGLAAGKASSSENIKTKTNDKGQLEIELAKNLTGLESAKVGDVYINGASNTIEGLSNKDLSAADFAEKGRAATEEQLKLVKDAADKTDDFAVKYDKNSDDTVNYDRVTLGGDKGTVAISNQDQTTGVITTTGGTQLTNVASAGDYTDVANASNAVNAGDLNNAVINTGKDLTAKGLNFAGNTGTAIHKDLGATLDIVGGLAAGKASSSENIKTKTNDKGQLEIELAKNLTGLESAKVGDVYINGSSNTIEGLSNKDLSAADFAEKGRAATEEQLKLVKDAADKTDDFAVKYDKNSDDTVNYDRVTLGGDKGTVAISNQDQTTGVITTTGGTQLTNVASAGDYTDVANASNAVNAGDLNNAVINTGKDLTEKGLNFAGNSGEFHRDLGEKVTIKGKGEKADDQYSAANIKTIADDKGNITIALDKDFKTETVTTNQITLTGKDGLNGTDGLSLSAQDGKPGLDGKDGNTRIVYKKPDGTTEEVATLNDGLKFKGNQGSSIEKKLNQELEIVGGLADDKSASSENITTVNKDGKLEIQLAKNLTGLESVTVEDGLGNKTYTTAAGTQVKDTLGNTTTMVAGGTAVEDIHGNRTTVSSGVVNIKDNNGTTIVNGSGLTINNGPSFTTNKVDVAGNKVINVAAGTDATDAVNVSQLEKTGEELTAKGLNFAGNSGEFHRDLGEKVTIKGEGEKADDQYSAANIKTIADDKGNITIALDKDFKTETVTTNQITLTGKDGLNGTDGLSLSAQDGKPGLDGKDGNTRIVYKKPDGTTEEVATLNDGLKFKGNQGESIDKKLNQELEIVGSLANDKAASSENITTVNKDGKLEIQLAKNLTGLESLEVGNTTINNNGLTINNGPSITVDGINAGNKVINNVAAGKDGKDAVNVDQLKDAGKDLTVKGLDFAGNSGEFHRDLGEKVTIKGEGEKADDQYSAANIKTIADDKGNITIALDKDFKTETVTTNQITLTGKDGLNGTDGLSLSAQDGKPGLDGKDGNTRIVYKKPDGTTEEVATLNDGLKFKGNQGESIDKKLNQELEIVGGLAKGKSSSAENITTVNKDGKLEIQLAKNLTGLESLEVGNTTINNNGLTIKNGPSITTEGVNAGNKIITNVANGTIAKDSTDAVNGGQIQAIADNIRNNIKKNIGGNTTINDNGDISTTNLGGTGTTNVHDAILSINKTAKAAKTEVVEGDNIEVTSTTGKDGQSIYTVATKKDLNLDSVTIDDGKGNITVLDKTGTNVKDEDGDESHYGAKGLVAKDKDGNSTILNQNGLSFINAEGNIYGPSITAGGINAGNTIIMNVANGVIAKDSKDAVNGGQISDISNSIGNSIGGETVVNNDGTITTSNVGNTGKNNIHDAIDSIRKDAETANSGWNVATENGKASNVKPGDTVTFKGDDNIKVSNDGNNVTVELAKDLNVDSITTGDTSINDNGLTIAGGPSVTKDGIDAGGKTITGVDSGLKDKDGNKTDLAHADGNNAVNVDDLRNTVGTATAAAKTEVEAGKNMVVNSKTGANGQTIYTVETADDVNFKSVTSDKVTVGNVQIDKDGINAGGQKVTNVADGTIAKDSKDAVNGGQLYAHGEGVKNIIGGNTTYNPETGTYTNKDIGGTGKDNINDAIGSLNGAVTNMGDQITNLGDRMEQVFYDTNKRIDNVEKKANAGIAAAMAMESAPFVAGKYTYAAGAAYHGGENAIGVTLRKTSDNGRWSITGGVAAASQGDPSVRIGISGVID</sequence>
<evidence type="ECO:0000256" key="8">
    <source>
        <dbReference type="ARBA" id="ARBA00022927"/>
    </source>
</evidence>
<evidence type="ECO:0000256" key="2">
    <source>
        <dbReference type="ARBA" id="ARBA00004442"/>
    </source>
</evidence>
<feature type="domain" description="Trimeric autotransporter adhesin YadA-like stalk" evidence="14">
    <location>
        <begin position="1923"/>
        <end position="1960"/>
    </location>
</feature>
<feature type="domain" description="Trimeric autotransporter adhesin YadA-like stalk" evidence="14">
    <location>
        <begin position="2160"/>
        <end position="2189"/>
    </location>
</feature>
<comment type="similarity">
    <text evidence="3">Belongs to the autotransporter-2 (AT-2) (TC 1.B.40) family.</text>
</comment>
<dbReference type="Gene3D" id="2.150.10.10">
    <property type="entry name" value="Serralysin-like metalloprotease, C-terminal"/>
    <property type="match status" value="4"/>
</dbReference>
<keyword evidence="9" id="KW-0472">Membrane</keyword>
<evidence type="ECO:0000256" key="7">
    <source>
        <dbReference type="ARBA" id="ARBA00022729"/>
    </source>
</evidence>
<feature type="domain" description="Trimeric autotransporter adhesin YadA-like C-terminal membrane anchor" evidence="12">
    <location>
        <begin position="2962"/>
        <end position="3013"/>
    </location>
</feature>
<evidence type="ECO:0000313" key="16">
    <source>
        <dbReference type="EMBL" id="AOA57871.1"/>
    </source>
</evidence>
<feature type="domain" description="Trimeric autotransporter adhesin YadA-like head" evidence="13">
    <location>
        <begin position="314"/>
        <end position="340"/>
    </location>
</feature>
<evidence type="ECO:0000256" key="3">
    <source>
        <dbReference type="ARBA" id="ARBA00005848"/>
    </source>
</evidence>
<organism evidence="16 17">
    <name type="scientific">Acinetobacter larvae</name>
    <dbReference type="NCBI Taxonomy" id="1789224"/>
    <lineage>
        <taxon>Bacteria</taxon>
        <taxon>Pseudomonadati</taxon>
        <taxon>Pseudomonadota</taxon>
        <taxon>Gammaproteobacteria</taxon>
        <taxon>Moraxellales</taxon>
        <taxon>Moraxellaceae</taxon>
        <taxon>Acinetobacter</taxon>
    </lineage>
</organism>
<dbReference type="GO" id="GO:0015031">
    <property type="term" value="P:protein transport"/>
    <property type="evidence" value="ECO:0007669"/>
    <property type="project" value="UniProtKB-KW"/>
</dbReference>
<dbReference type="KEGG" id="ala:BFG52_05565"/>
<dbReference type="Pfam" id="PF13018">
    <property type="entry name" value="ESPR"/>
    <property type="match status" value="1"/>
</dbReference>
<evidence type="ECO:0000256" key="4">
    <source>
        <dbReference type="ARBA" id="ARBA00022448"/>
    </source>
</evidence>
<evidence type="ECO:0000256" key="11">
    <source>
        <dbReference type="SAM" id="MobiDB-lite"/>
    </source>
</evidence>
<feature type="region of interest" description="Disordered" evidence="11">
    <location>
        <begin position="221"/>
        <end position="242"/>
    </location>
</feature>
<keyword evidence="7" id="KW-0732">Signal</keyword>
<dbReference type="Gene3D" id="1.20.5.170">
    <property type="match status" value="1"/>
</dbReference>
<evidence type="ECO:0000256" key="9">
    <source>
        <dbReference type="ARBA" id="ARBA00023136"/>
    </source>
</evidence>
<keyword evidence="6" id="KW-0812">Transmembrane</keyword>
<dbReference type="CDD" id="cd12820">
    <property type="entry name" value="LbR_YadA-like"/>
    <property type="match status" value="2"/>
</dbReference>
<dbReference type="SUPFAM" id="SSF54523">
    <property type="entry name" value="Pili subunits"/>
    <property type="match status" value="1"/>
</dbReference>
<feature type="domain" description="Trimeric autotransporter adhesin YadA-like stalk" evidence="14">
    <location>
        <begin position="2842"/>
        <end position="2882"/>
    </location>
</feature>
<dbReference type="Gene3D" id="6.20.50.100">
    <property type="match status" value="1"/>
</dbReference>
<feature type="domain" description="Trimeric autotransporter adhesin YadA-like head" evidence="13">
    <location>
        <begin position="245"/>
        <end position="270"/>
    </location>
</feature>